<evidence type="ECO:0000256" key="14">
    <source>
        <dbReference type="ARBA" id="ARBA00022989"/>
    </source>
</evidence>
<evidence type="ECO:0000256" key="4">
    <source>
        <dbReference type="ARBA" id="ARBA00012513"/>
    </source>
</evidence>
<comment type="similarity">
    <text evidence="2">In the N-terminal section; belongs to the leguminous lectin family.</text>
</comment>
<dbReference type="Pfam" id="PF00069">
    <property type="entry name" value="Pkinase"/>
    <property type="match status" value="1"/>
</dbReference>
<keyword evidence="12" id="KW-0418">Kinase</keyword>
<dbReference type="InterPro" id="IPR013320">
    <property type="entry name" value="ConA-like_dom_sf"/>
</dbReference>
<feature type="transmembrane region" description="Helical" evidence="18">
    <location>
        <begin position="316"/>
        <end position="341"/>
    </location>
</feature>
<dbReference type="Gene3D" id="3.30.200.20">
    <property type="entry name" value="Phosphorylase Kinase, domain 1"/>
    <property type="match status" value="1"/>
</dbReference>
<evidence type="ECO:0000256" key="15">
    <source>
        <dbReference type="ARBA" id="ARBA00023136"/>
    </source>
</evidence>
<keyword evidence="15 18" id="KW-0472">Membrane</keyword>
<evidence type="ECO:0000256" key="18">
    <source>
        <dbReference type="SAM" id="Phobius"/>
    </source>
</evidence>
<dbReference type="InterPro" id="IPR008271">
    <property type="entry name" value="Ser/Thr_kinase_AS"/>
</dbReference>
<keyword evidence="13" id="KW-0067">ATP-binding</keyword>
<evidence type="ECO:0000256" key="12">
    <source>
        <dbReference type="ARBA" id="ARBA00022777"/>
    </source>
</evidence>
<dbReference type="SUPFAM" id="SSF49899">
    <property type="entry name" value="Concanavalin A-like lectins/glucanases"/>
    <property type="match status" value="1"/>
</dbReference>
<dbReference type="Gene3D" id="2.60.120.200">
    <property type="match status" value="1"/>
</dbReference>
<name>A0A5D2GY28_GOSDA</name>
<feature type="domain" description="Protein kinase" evidence="20">
    <location>
        <begin position="381"/>
        <end position="648"/>
    </location>
</feature>
<dbReference type="Gene3D" id="1.10.510.10">
    <property type="entry name" value="Transferase(Phosphotransferase) domain 1"/>
    <property type="match status" value="1"/>
</dbReference>
<dbReference type="GO" id="GO:0005886">
    <property type="term" value="C:plasma membrane"/>
    <property type="evidence" value="ECO:0007669"/>
    <property type="project" value="UniProtKB-SubCell"/>
</dbReference>
<sequence length="698" mass="78114">MKKAQNAENLCVKSPKPVFLFILLFILLVRPLKAASMDNDDNINFTFPDFNSNTHRIVYEADAYASGNAILLTANKTNQGLNGSVGRATYYKPMRLWNNSSGDLLLADFTTQFSFAVDSFHKSSYGSGFAFFLAPNGSKIPTHSEGACYPSLSYYVNSKFVAVEFDTHRSDWDPPEMSEHVGIDINSVKTSYPTVAWWWSDIENGGKVNAFITFNSSTKNLSVAFVDADDFTRENSSSLSATLDLSQYSPEWVTFGFSGATGFNRSTELHTIYSWNFSSTLQVSMDTAIYSPTASPVATTSTSNSPVEPRRKSRTWPWIVLAMFGAISALVPVLGLIWFFYRRRKYSRKEDGTIVVNVEMEMVTAPRKFSYKELRFSTSNFAEEGLLGEVGFGKVYLGFLRDINCSIAVKRITPNSQQGVKEYLSEVTTIARLRHRNLVQLIGWCHDNKEFLIVYDFLPNKSLDFHLHREACLLTWDKRYKIAMGLASALFYLQEECDQCVLHRDIKSSNVLLDLSFNAKLGDFGLARLVDHRQDSQTTTVMLGTDGYIAPDFGIVALQIACGKKAIAVIARNGRRFKTKLVEWVWELYGKESLLDAADPQLYGNYEMEQMERLLLVGLACAHPNYFDRPSIPQVVDILSFKAPVPMLPQEMPVPTYIAALQDNIVTSSASISFRTSASSRSQTQSSGIASSIHSLEG</sequence>
<dbReference type="EC" id="2.7.11.1" evidence="4"/>
<keyword evidence="9 19" id="KW-0732">Signal</keyword>
<evidence type="ECO:0000313" key="21">
    <source>
        <dbReference type="EMBL" id="TYH22761.1"/>
    </source>
</evidence>
<keyword evidence="6" id="KW-0723">Serine/threonine-protein kinase</keyword>
<evidence type="ECO:0000256" key="1">
    <source>
        <dbReference type="ARBA" id="ARBA00004251"/>
    </source>
</evidence>
<evidence type="ECO:0000256" key="3">
    <source>
        <dbReference type="ARBA" id="ARBA00010217"/>
    </source>
</evidence>
<evidence type="ECO:0000256" key="17">
    <source>
        <dbReference type="ARBA" id="ARBA00023180"/>
    </source>
</evidence>
<accession>A0A5D2GY28</accession>
<dbReference type="InterPro" id="IPR000719">
    <property type="entry name" value="Prot_kinase_dom"/>
</dbReference>
<evidence type="ECO:0000256" key="7">
    <source>
        <dbReference type="ARBA" id="ARBA00022679"/>
    </source>
</evidence>
<gene>
    <name evidence="21" type="ORF">ES288_A04G155100v1</name>
</gene>
<dbReference type="PROSITE" id="PS00307">
    <property type="entry name" value="LECTIN_LEGUME_BETA"/>
    <property type="match status" value="1"/>
</dbReference>
<dbReference type="CDD" id="cd06899">
    <property type="entry name" value="lectin_legume_LecRK_Arcelin_ConA"/>
    <property type="match status" value="1"/>
</dbReference>
<keyword evidence="11" id="KW-0547">Nucleotide-binding</keyword>
<dbReference type="FunFam" id="1.10.510.10:FF:000240">
    <property type="entry name" value="Lectin-domain containing receptor kinase A4.3"/>
    <property type="match status" value="1"/>
</dbReference>
<evidence type="ECO:0000256" key="9">
    <source>
        <dbReference type="ARBA" id="ARBA00022729"/>
    </source>
</evidence>
<dbReference type="PANTHER" id="PTHR27007">
    <property type="match status" value="1"/>
</dbReference>
<evidence type="ECO:0000259" key="20">
    <source>
        <dbReference type="PROSITE" id="PS50011"/>
    </source>
</evidence>
<evidence type="ECO:0000256" key="6">
    <source>
        <dbReference type="ARBA" id="ARBA00022527"/>
    </source>
</evidence>
<dbReference type="InterPro" id="IPR050528">
    <property type="entry name" value="L-type_Lectin-RKs"/>
</dbReference>
<keyword evidence="22" id="KW-1185">Reference proteome</keyword>
<dbReference type="SMART" id="SM00220">
    <property type="entry name" value="S_TKc"/>
    <property type="match status" value="1"/>
</dbReference>
<dbReference type="GO" id="GO:0004674">
    <property type="term" value="F:protein serine/threonine kinase activity"/>
    <property type="evidence" value="ECO:0007669"/>
    <property type="project" value="UniProtKB-KW"/>
</dbReference>
<dbReference type="AlphaFoldDB" id="A0A5D2GY28"/>
<dbReference type="FunFam" id="3.30.200.20:FF:000039">
    <property type="entry name" value="receptor-like protein kinase FERONIA"/>
    <property type="match status" value="1"/>
</dbReference>
<evidence type="ECO:0000256" key="10">
    <source>
        <dbReference type="ARBA" id="ARBA00022734"/>
    </source>
</evidence>
<evidence type="ECO:0000256" key="19">
    <source>
        <dbReference type="SAM" id="SignalP"/>
    </source>
</evidence>
<dbReference type="Pfam" id="PF00139">
    <property type="entry name" value="Lectin_legB"/>
    <property type="match status" value="1"/>
</dbReference>
<dbReference type="GO" id="GO:0002229">
    <property type="term" value="P:defense response to oomycetes"/>
    <property type="evidence" value="ECO:0007669"/>
    <property type="project" value="UniProtKB-ARBA"/>
</dbReference>
<comment type="subcellular location">
    <subcellularLocation>
        <location evidence="1">Cell membrane</location>
        <topology evidence="1">Single-pass type I membrane protein</topology>
    </subcellularLocation>
</comment>
<evidence type="ECO:0000256" key="8">
    <source>
        <dbReference type="ARBA" id="ARBA00022692"/>
    </source>
</evidence>
<evidence type="ECO:0000256" key="2">
    <source>
        <dbReference type="ARBA" id="ARBA00008536"/>
    </source>
</evidence>
<keyword evidence="8 18" id="KW-0812">Transmembrane</keyword>
<dbReference type="PROSITE" id="PS50011">
    <property type="entry name" value="PROTEIN_KINASE_DOM"/>
    <property type="match status" value="1"/>
</dbReference>
<organism evidence="21 22">
    <name type="scientific">Gossypium darwinii</name>
    <name type="common">Darwin's cotton</name>
    <name type="synonym">Gossypium barbadense var. darwinii</name>
    <dbReference type="NCBI Taxonomy" id="34276"/>
    <lineage>
        <taxon>Eukaryota</taxon>
        <taxon>Viridiplantae</taxon>
        <taxon>Streptophyta</taxon>
        <taxon>Embryophyta</taxon>
        <taxon>Tracheophyta</taxon>
        <taxon>Spermatophyta</taxon>
        <taxon>Magnoliopsida</taxon>
        <taxon>eudicotyledons</taxon>
        <taxon>Gunneridae</taxon>
        <taxon>Pentapetalae</taxon>
        <taxon>rosids</taxon>
        <taxon>malvids</taxon>
        <taxon>Malvales</taxon>
        <taxon>Malvaceae</taxon>
        <taxon>Malvoideae</taxon>
        <taxon>Gossypium</taxon>
    </lineage>
</organism>
<evidence type="ECO:0000256" key="13">
    <source>
        <dbReference type="ARBA" id="ARBA00022840"/>
    </source>
</evidence>
<dbReference type="InterPro" id="IPR011009">
    <property type="entry name" value="Kinase-like_dom_sf"/>
</dbReference>
<feature type="chain" id="PRO_5023123671" description="non-specific serine/threonine protein kinase" evidence="19">
    <location>
        <begin position="35"/>
        <end position="698"/>
    </location>
</feature>
<dbReference type="Proteomes" id="UP000323506">
    <property type="component" value="Chromosome A04"/>
</dbReference>
<keyword evidence="7" id="KW-0808">Transferase</keyword>
<keyword evidence="17" id="KW-0325">Glycoprotein</keyword>
<dbReference type="GO" id="GO:0030246">
    <property type="term" value="F:carbohydrate binding"/>
    <property type="evidence" value="ECO:0007669"/>
    <property type="project" value="UniProtKB-KW"/>
</dbReference>
<evidence type="ECO:0000256" key="16">
    <source>
        <dbReference type="ARBA" id="ARBA00023170"/>
    </source>
</evidence>
<dbReference type="InterPro" id="IPR019825">
    <property type="entry name" value="Lectin_legB_Mn/Ca_BS"/>
</dbReference>
<dbReference type="GO" id="GO:0005524">
    <property type="term" value="F:ATP binding"/>
    <property type="evidence" value="ECO:0007669"/>
    <property type="project" value="UniProtKB-KW"/>
</dbReference>
<keyword evidence="14 18" id="KW-1133">Transmembrane helix</keyword>
<keyword evidence="16" id="KW-0675">Receptor</keyword>
<proteinExistence type="inferred from homology"/>
<dbReference type="InterPro" id="IPR001220">
    <property type="entry name" value="Legume_lectin_dom"/>
</dbReference>
<keyword evidence="10" id="KW-0430">Lectin</keyword>
<dbReference type="EMBL" id="CM017691">
    <property type="protein sequence ID" value="TYH22761.1"/>
    <property type="molecule type" value="Genomic_DNA"/>
</dbReference>
<evidence type="ECO:0000256" key="5">
    <source>
        <dbReference type="ARBA" id="ARBA00022475"/>
    </source>
</evidence>
<dbReference type="PROSITE" id="PS00108">
    <property type="entry name" value="PROTEIN_KINASE_ST"/>
    <property type="match status" value="1"/>
</dbReference>
<evidence type="ECO:0000313" key="22">
    <source>
        <dbReference type="Proteomes" id="UP000323506"/>
    </source>
</evidence>
<feature type="signal peptide" evidence="19">
    <location>
        <begin position="1"/>
        <end position="34"/>
    </location>
</feature>
<evidence type="ECO:0000256" key="11">
    <source>
        <dbReference type="ARBA" id="ARBA00022741"/>
    </source>
</evidence>
<dbReference type="SUPFAM" id="SSF56112">
    <property type="entry name" value="Protein kinase-like (PK-like)"/>
    <property type="match status" value="1"/>
</dbReference>
<keyword evidence="5" id="KW-1003">Cell membrane</keyword>
<reference evidence="21 22" key="1">
    <citation type="submission" date="2019-06" db="EMBL/GenBank/DDBJ databases">
        <title>WGS assembly of Gossypium darwinii.</title>
        <authorList>
            <person name="Chen Z.J."/>
            <person name="Sreedasyam A."/>
            <person name="Ando A."/>
            <person name="Song Q."/>
            <person name="De L."/>
            <person name="Hulse-Kemp A."/>
            <person name="Ding M."/>
            <person name="Ye W."/>
            <person name="Kirkbride R."/>
            <person name="Jenkins J."/>
            <person name="Plott C."/>
            <person name="Lovell J."/>
            <person name="Lin Y.-M."/>
            <person name="Vaughn R."/>
            <person name="Liu B."/>
            <person name="Li W."/>
            <person name="Simpson S."/>
            <person name="Scheffler B."/>
            <person name="Saski C."/>
            <person name="Grover C."/>
            <person name="Hu G."/>
            <person name="Conover J."/>
            <person name="Carlson J."/>
            <person name="Shu S."/>
            <person name="Boston L."/>
            <person name="Williams M."/>
            <person name="Peterson D."/>
            <person name="Mcgee K."/>
            <person name="Jones D."/>
            <person name="Wendel J."/>
            <person name="Stelly D."/>
            <person name="Grimwood J."/>
            <person name="Schmutz J."/>
        </authorList>
    </citation>
    <scope>NUCLEOTIDE SEQUENCE [LARGE SCALE GENOMIC DNA]</scope>
    <source>
        <strain evidence="21">1808015.09</strain>
    </source>
</reference>
<protein>
    <recommendedName>
        <fullName evidence="4">non-specific serine/threonine protein kinase</fullName>
        <ecNumber evidence="4">2.7.11.1</ecNumber>
    </recommendedName>
</protein>
<comment type="similarity">
    <text evidence="3">In the C-terminal section; belongs to the protein kinase superfamily. Ser/Thr protein kinase family.</text>
</comment>